<dbReference type="Proteomes" id="UP000436822">
    <property type="component" value="Unassembled WGS sequence"/>
</dbReference>
<comment type="caution">
    <text evidence="1">The sequence shown here is derived from an EMBL/GenBank/DDBJ whole genome shotgun (WGS) entry which is preliminary data.</text>
</comment>
<accession>A0A6N6JK56</accession>
<proteinExistence type="predicted"/>
<evidence type="ECO:0008006" key="3">
    <source>
        <dbReference type="Google" id="ProtNLM"/>
    </source>
</evidence>
<name>A0A6N6JK56_9RHOB</name>
<gene>
    <name evidence="1" type="ORF">KIN_26460</name>
</gene>
<dbReference type="EMBL" id="BLJE01000002">
    <property type="protein sequence ID" value="GFE65572.1"/>
    <property type="molecule type" value="Genomic_DNA"/>
</dbReference>
<reference evidence="1 2" key="1">
    <citation type="submission" date="2019-12" db="EMBL/GenBank/DDBJ databases">
        <title>Litoreibacter badius sp. nov., a novel bacteriochlorophyll a-containing bacterium in the genus Litoreibacter.</title>
        <authorList>
            <person name="Kanamuro M."/>
            <person name="Takabe Y."/>
            <person name="Mori K."/>
            <person name="Takaichi S."/>
            <person name="Hanada S."/>
        </authorList>
    </citation>
    <scope>NUCLEOTIDE SEQUENCE [LARGE SCALE GENOMIC DNA]</scope>
    <source>
        <strain evidence="1 2">K6</strain>
    </source>
</reference>
<sequence>MLQPFFERASNIMEELSAAIPGDAIAYKKRQLLNKAIAFQENARSMRKDAAERFIASELDEMKEFFDGIDSNLLTLEQRLAVVSEEDEILVLASAASGKTSVCLAS</sequence>
<organism evidence="1 2">
    <name type="scientific">Litoreibacter roseus</name>
    <dbReference type="NCBI Taxonomy" id="2601869"/>
    <lineage>
        <taxon>Bacteria</taxon>
        <taxon>Pseudomonadati</taxon>
        <taxon>Pseudomonadota</taxon>
        <taxon>Alphaproteobacteria</taxon>
        <taxon>Rhodobacterales</taxon>
        <taxon>Roseobacteraceae</taxon>
        <taxon>Litoreibacter</taxon>
    </lineage>
</organism>
<evidence type="ECO:0000313" key="2">
    <source>
        <dbReference type="Proteomes" id="UP000436822"/>
    </source>
</evidence>
<dbReference type="AlphaFoldDB" id="A0A6N6JK56"/>
<evidence type="ECO:0000313" key="1">
    <source>
        <dbReference type="EMBL" id="GFE65572.1"/>
    </source>
</evidence>
<keyword evidence="2" id="KW-1185">Reference proteome</keyword>
<protein>
    <recommendedName>
        <fullName evidence="3">UvrD/REP helicase N-terminal domain-containing protein</fullName>
    </recommendedName>
</protein>